<sequence length="366" mass="41630">KPLNNQQLLKKKAEKPLCSFRNEINNLAYPDCWNEKAVAFFTEQYKWLQLKAGKLGCKDCSTILHLGVTSEKHVHVSKEWSTYSVTPNGNNKTSRQASLRKKIREHNLSQAHGKIEVLLRESANEAMPNLIHKVNNKQIEATVKIFNTVYSLIKHVGNCLHTRYSATRIAEHIAKEIKMNVFKNIIKQNAKVCIIIDKASTVSRKSTLVIYLNCAVQSAPEPVMLFVALKELMSTTAECIFNTLLSTLNDYGFHNEYLKANLIVFCSDGASTMLGRKSGVAAKLLESFFKIIVWHCLNNRLQLSLDDSISEIKHVNHFKIFLDKIYSVYHQSNKNQTELETIAKELEIEIIKIDRVLGPRWAACSL</sequence>
<protein>
    <recommendedName>
        <fullName evidence="3">DUF4371 domain-containing protein</fullName>
    </recommendedName>
</protein>
<evidence type="ECO:0008006" key="3">
    <source>
        <dbReference type="Google" id="ProtNLM"/>
    </source>
</evidence>
<dbReference type="AlphaFoldDB" id="A0A8K0D4P8"/>
<proteinExistence type="predicted"/>
<name>A0A8K0D4P8_IGNLU</name>
<dbReference type="OrthoDB" id="6805820at2759"/>
<dbReference type="GO" id="GO:0061665">
    <property type="term" value="F:SUMO ligase activity"/>
    <property type="evidence" value="ECO:0007669"/>
    <property type="project" value="TreeGrafter"/>
</dbReference>
<dbReference type="Proteomes" id="UP000801492">
    <property type="component" value="Unassembled WGS sequence"/>
</dbReference>
<dbReference type="PANTHER" id="PTHR46880">
    <property type="entry name" value="RAS-ASSOCIATING DOMAIN-CONTAINING PROTEIN"/>
    <property type="match status" value="1"/>
</dbReference>
<dbReference type="EMBL" id="VTPC01004609">
    <property type="protein sequence ID" value="KAF2896961.1"/>
    <property type="molecule type" value="Genomic_DNA"/>
</dbReference>
<reference evidence="1" key="1">
    <citation type="submission" date="2019-08" db="EMBL/GenBank/DDBJ databases">
        <title>The genome of the North American firefly Photinus pyralis.</title>
        <authorList>
            <consortium name="Photinus pyralis genome working group"/>
            <person name="Fallon T.R."/>
            <person name="Sander Lower S.E."/>
            <person name="Weng J.-K."/>
        </authorList>
    </citation>
    <scope>NUCLEOTIDE SEQUENCE</scope>
    <source>
        <strain evidence="1">TRF0915ILg1</strain>
        <tissue evidence="1">Whole body</tissue>
    </source>
</reference>
<evidence type="ECO:0000313" key="2">
    <source>
        <dbReference type="Proteomes" id="UP000801492"/>
    </source>
</evidence>
<feature type="non-terminal residue" evidence="1">
    <location>
        <position position="366"/>
    </location>
</feature>
<evidence type="ECO:0000313" key="1">
    <source>
        <dbReference type="EMBL" id="KAF2896961.1"/>
    </source>
</evidence>
<comment type="caution">
    <text evidence="1">The sequence shown here is derived from an EMBL/GenBank/DDBJ whole genome shotgun (WGS) entry which is preliminary data.</text>
</comment>
<organism evidence="1 2">
    <name type="scientific">Ignelater luminosus</name>
    <name type="common">Cucubano</name>
    <name type="synonym">Pyrophorus luminosus</name>
    <dbReference type="NCBI Taxonomy" id="2038154"/>
    <lineage>
        <taxon>Eukaryota</taxon>
        <taxon>Metazoa</taxon>
        <taxon>Ecdysozoa</taxon>
        <taxon>Arthropoda</taxon>
        <taxon>Hexapoda</taxon>
        <taxon>Insecta</taxon>
        <taxon>Pterygota</taxon>
        <taxon>Neoptera</taxon>
        <taxon>Endopterygota</taxon>
        <taxon>Coleoptera</taxon>
        <taxon>Polyphaga</taxon>
        <taxon>Elateriformia</taxon>
        <taxon>Elateroidea</taxon>
        <taxon>Elateridae</taxon>
        <taxon>Agrypninae</taxon>
        <taxon>Pyrophorini</taxon>
        <taxon>Ignelater</taxon>
    </lineage>
</organism>
<dbReference type="GO" id="GO:0016925">
    <property type="term" value="P:protein sumoylation"/>
    <property type="evidence" value="ECO:0007669"/>
    <property type="project" value="TreeGrafter"/>
</dbReference>
<gene>
    <name evidence="1" type="ORF">ILUMI_09215</name>
</gene>
<dbReference type="PANTHER" id="PTHR46880:SF8">
    <property type="entry name" value="E3 SUMO-PROTEIN LIGASE KIAA1586"/>
    <property type="match status" value="1"/>
</dbReference>
<keyword evidence="2" id="KW-1185">Reference proteome</keyword>
<accession>A0A8K0D4P8</accession>